<dbReference type="Proteomes" id="UP001556118">
    <property type="component" value="Unassembled WGS sequence"/>
</dbReference>
<comment type="caution">
    <text evidence="2">The sequence shown here is derived from an EMBL/GenBank/DDBJ whole genome shotgun (WGS) entry which is preliminary data.</text>
</comment>
<evidence type="ECO:0000313" key="2">
    <source>
        <dbReference type="EMBL" id="MEW9855287.1"/>
    </source>
</evidence>
<proteinExistence type="predicted"/>
<keyword evidence="3" id="KW-1185">Reference proteome</keyword>
<evidence type="ECO:0000256" key="1">
    <source>
        <dbReference type="SAM" id="Phobius"/>
    </source>
</evidence>
<feature type="transmembrane region" description="Helical" evidence="1">
    <location>
        <begin position="55"/>
        <end position="73"/>
    </location>
</feature>
<sequence length="127" mass="14529">MDKFTRADAYMPREAERTSVDWRRRMSDHIAYALLVYTALQIFVTIGALKAENGSLLPYLALVLLVVAIIPACRRFEHRWNRLNDDEAHDPALAPAYRRDRTALWLLAIGLPFALTALFKALAHFFA</sequence>
<keyword evidence="1" id="KW-1133">Transmembrane helix</keyword>
<gene>
    <name evidence="2" type="ORF">ABUH87_08905</name>
</gene>
<evidence type="ECO:0008006" key="4">
    <source>
        <dbReference type="Google" id="ProtNLM"/>
    </source>
</evidence>
<feature type="transmembrane region" description="Helical" evidence="1">
    <location>
        <begin position="30"/>
        <end position="49"/>
    </location>
</feature>
<keyword evidence="1" id="KW-0812">Transmembrane</keyword>
<protein>
    <recommendedName>
        <fullName evidence="4">DUF202 domain-containing protein</fullName>
    </recommendedName>
</protein>
<evidence type="ECO:0000313" key="3">
    <source>
        <dbReference type="Proteomes" id="UP001556118"/>
    </source>
</evidence>
<feature type="transmembrane region" description="Helical" evidence="1">
    <location>
        <begin position="103"/>
        <end position="126"/>
    </location>
</feature>
<keyword evidence="1" id="KW-0472">Membrane</keyword>
<name>A0ABV3RB13_9SPHN</name>
<accession>A0ABV3RB13</accession>
<dbReference type="RefSeq" id="WP_367772641.1">
    <property type="nucleotide sequence ID" value="NZ_JBFNXR010000031.1"/>
</dbReference>
<dbReference type="EMBL" id="JBFNXR010000031">
    <property type="protein sequence ID" value="MEW9855287.1"/>
    <property type="molecule type" value="Genomic_DNA"/>
</dbReference>
<organism evidence="2 3">
    <name type="scientific">Novosphingobium rhizovicinum</name>
    <dbReference type="NCBI Taxonomy" id="3228928"/>
    <lineage>
        <taxon>Bacteria</taxon>
        <taxon>Pseudomonadati</taxon>
        <taxon>Pseudomonadota</taxon>
        <taxon>Alphaproteobacteria</taxon>
        <taxon>Sphingomonadales</taxon>
        <taxon>Sphingomonadaceae</taxon>
        <taxon>Novosphingobium</taxon>
    </lineage>
</organism>
<reference evidence="2 3" key="1">
    <citation type="submission" date="2024-06" db="EMBL/GenBank/DDBJ databases">
        <title>Novosphingobium rhizovicinus M1R2S20.</title>
        <authorList>
            <person name="Sun J.-Q."/>
        </authorList>
    </citation>
    <scope>NUCLEOTIDE SEQUENCE [LARGE SCALE GENOMIC DNA]</scope>
    <source>
        <strain evidence="2 3">M1R2S20</strain>
    </source>
</reference>